<organism evidence="2 3">
    <name type="scientific">Ficus carica</name>
    <name type="common">Common fig</name>
    <dbReference type="NCBI Taxonomy" id="3494"/>
    <lineage>
        <taxon>Eukaryota</taxon>
        <taxon>Viridiplantae</taxon>
        <taxon>Streptophyta</taxon>
        <taxon>Embryophyta</taxon>
        <taxon>Tracheophyta</taxon>
        <taxon>Spermatophyta</taxon>
        <taxon>Magnoliopsida</taxon>
        <taxon>eudicotyledons</taxon>
        <taxon>Gunneridae</taxon>
        <taxon>Pentapetalae</taxon>
        <taxon>rosids</taxon>
        <taxon>fabids</taxon>
        <taxon>Rosales</taxon>
        <taxon>Moraceae</taxon>
        <taxon>Ficeae</taxon>
        <taxon>Ficus</taxon>
    </lineage>
</organism>
<name>A0AA88AR59_FICCA</name>
<protein>
    <recommendedName>
        <fullName evidence="4">Secreted protein</fullName>
    </recommendedName>
</protein>
<accession>A0AA88AR59</accession>
<comment type="caution">
    <text evidence="2">The sequence shown here is derived from an EMBL/GenBank/DDBJ whole genome shotgun (WGS) entry which is preliminary data.</text>
</comment>
<evidence type="ECO:0008006" key="4">
    <source>
        <dbReference type="Google" id="ProtNLM"/>
    </source>
</evidence>
<evidence type="ECO:0000313" key="3">
    <source>
        <dbReference type="Proteomes" id="UP001187192"/>
    </source>
</evidence>
<proteinExistence type="predicted"/>
<keyword evidence="1" id="KW-0732">Signal</keyword>
<evidence type="ECO:0000256" key="1">
    <source>
        <dbReference type="SAM" id="SignalP"/>
    </source>
</evidence>
<feature type="chain" id="PRO_5041682262" description="Secreted protein" evidence="1">
    <location>
        <begin position="22"/>
        <end position="139"/>
    </location>
</feature>
<dbReference type="Proteomes" id="UP001187192">
    <property type="component" value="Unassembled WGS sequence"/>
</dbReference>
<gene>
    <name evidence="2" type="ORF">TIFTF001_020004</name>
</gene>
<sequence length="139" mass="16101">MASTLVVAVVFVIDLIAFALAVVAEQRRTTELEVRWHRLTPFIRRTIVDSKLRSRRNRTFDRPALFYAPLYPERKRSFAPLGARRSRGSRERKRTHPLLHLARDYKERASSINEQWIEGALGIALFFSPFLSASSDLFV</sequence>
<dbReference type="EMBL" id="BTGU01000035">
    <property type="protein sequence ID" value="GMN50848.1"/>
    <property type="molecule type" value="Genomic_DNA"/>
</dbReference>
<feature type="signal peptide" evidence="1">
    <location>
        <begin position="1"/>
        <end position="21"/>
    </location>
</feature>
<dbReference type="AlphaFoldDB" id="A0AA88AR59"/>
<reference evidence="2" key="1">
    <citation type="submission" date="2023-07" db="EMBL/GenBank/DDBJ databases">
        <title>draft genome sequence of fig (Ficus carica).</title>
        <authorList>
            <person name="Takahashi T."/>
            <person name="Nishimura K."/>
        </authorList>
    </citation>
    <scope>NUCLEOTIDE SEQUENCE</scope>
</reference>
<evidence type="ECO:0000313" key="2">
    <source>
        <dbReference type="EMBL" id="GMN50848.1"/>
    </source>
</evidence>
<keyword evidence="3" id="KW-1185">Reference proteome</keyword>